<dbReference type="EMBL" id="VCEA01000002">
    <property type="protein sequence ID" value="KAB0349656.1"/>
    <property type="molecule type" value="Genomic_DNA"/>
</dbReference>
<evidence type="ECO:0000259" key="5">
    <source>
        <dbReference type="PROSITE" id="PS50106"/>
    </source>
</evidence>
<evidence type="ECO:0000256" key="1">
    <source>
        <dbReference type="ARBA" id="ARBA00023018"/>
    </source>
</evidence>
<dbReference type="FunFam" id="2.60.40.150:FF:000003">
    <property type="entry name" value="Regulating synaptic membrane exocytosis protein 2"/>
    <property type="match status" value="1"/>
</dbReference>
<dbReference type="FunFam" id="2.30.42.10:FF:000003">
    <property type="entry name" value="Regulating synaptic membrane exocytosis protein 1, putative"/>
    <property type="match status" value="1"/>
</dbReference>
<dbReference type="CDD" id="cd06714">
    <property type="entry name" value="PDZ_RIM-like"/>
    <property type="match status" value="1"/>
</dbReference>
<evidence type="ECO:0000313" key="6">
    <source>
        <dbReference type="EMBL" id="KAB0349656.1"/>
    </source>
</evidence>
<dbReference type="SUPFAM" id="SSF49562">
    <property type="entry name" value="C2 domain (Calcium/lipid-binding domain, CaLB)"/>
    <property type="match status" value="1"/>
</dbReference>
<dbReference type="GO" id="GO:0048788">
    <property type="term" value="C:cytoskeleton of presynaptic active zone"/>
    <property type="evidence" value="ECO:0007669"/>
    <property type="project" value="TreeGrafter"/>
</dbReference>
<dbReference type="GO" id="GO:0044325">
    <property type="term" value="F:transmembrane transporter binding"/>
    <property type="evidence" value="ECO:0007669"/>
    <property type="project" value="TreeGrafter"/>
</dbReference>
<gene>
    <name evidence="6" type="ORF">FD754_014513</name>
</gene>
<dbReference type="PANTHER" id="PTHR12157:SF18">
    <property type="entry name" value="REGULATING SYNAPTIC MEMBRANE EXOCYTOSIS PROTEIN 1"/>
    <property type="match status" value="1"/>
</dbReference>
<protein>
    <recommendedName>
        <fullName evidence="8">Regulating synaptic membrane exocytosis 1</fullName>
    </recommendedName>
</protein>
<dbReference type="GO" id="GO:0050806">
    <property type="term" value="P:positive regulation of synaptic transmission"/>
    <property type="evidence" value="ECO:0007669"/>
    <property type="project" value="TreeGrafter"/>
</dbReference>
<dbReference type="CDD" id="cd04031">
    <property type="entry name" value="C2A_RIM1alpha"/>
    <property type="match status" value="1"/>
</dbReference>
<feature type="domain" description="C2" evidence="4">
    <location>
        <begin position="182"/>
        <end position="305"/>
    </location>
</feature>
<dbReference type="GO" id="GO:0042391">
    <property type="term" value="P:regulation of membrane potential"/>
    <property type="evidence" value="ECO:0007669"/>
    <property type="project" value="TreeGrafter"/>
</dbReference>
<keyword evidence="1" id="KW-0770">Synapse</keyword>
<comment type="subcellular location">
    <subcellularLocation>
        <location evidence="2">Synapse</location>
    </subcellularLocation>
</comment>
<feature type="domain" description="PDZ" evidence="5">
    <location>
        <begin position="45"/>
        <end position="131"/>
    </location>
</feature>
<dbReference type="InterPro" id="IPR035892">
    <property type="entry name" value="C2_domain_sf"/>
</dbReference>
<feature type="compositionally biased region" description="Low complexity" evidence="3">
    <location>
        <begin position="140"/>
        <end position="156"/>
    </location>
</feature>
<dbReference type="GO" id="GO:0048167">
    <property type="term" value="P:regulation of synaptic plasticity"/>
    <property type="evidence" value="ECO:0007669"/>
    <property type="project" value="TreeGrafter"/>
</dbReference>
<dbReference type="InterPro" id="IPR036034">
    <property type="entry name" value="PDZ_sf"/>
</dbReference>
<evidence type="ECO:0000313" key="7">
    <source>
        <dbReference type="Proteomes" id="UP000326458"/>
    </source>
</evidence>
<dbReference type="Pfam" id="PF00595">
    <property type="entry name" value="PDZ"/>
    <property type="match status" value="1"/>
</dbReference>
<dbReference type="GO" id="GO:0042734">
    <property type="term" value="C:presynaptic membrane"/>
    <property type="evidence" value="ECO:0007669"/>
    <property type="project" value="TreeGrafter"/>
</dbReference>
<dbReference type="SUPFAM" id="SSF50156">
    <property type="entry name" value="PDZ domain-like"/>
    <property type="match status" value="1"/>
</dbReference>
<proteinExistence type="predicted"/>
<dbReference type="InterPro" id="IPR039032">
    <property type="entry name" value="Rim-like"/>
</dbReference>
<sequence>DLDYYWLDPATWHSRETSPISSHPVTWQPSKEGDRLIGRVILNKRTTMPKESGALLGLKVVGGKMTDLGRLGAFITKVKKGSLADVVGHLRAGDEVLEWNGKPLPGATNEEVYNIILESKSEPQVEIIVSRPIGDIPRIPESSHPPLESSSSSFESQKMERPSISVISPTSPGALRDAPQVLPGQLSVKLWYDKVGHQLIVNVLQATDLPPRVDGRPRNPYVKMYFLPDRSDKSKRRTKTVKKVLEPKWNQTFVYSHVHRRDFRERMLEITVWDQPRVQEEESEFLGEILIELETALLDDEPHWYKLQTHDESSLPLPQPSPFMPRRHTHGESASKKLQRSQRISDSDMSDYEVDDAIGVVPPGYRSSARESKPSTLTVPEQQRTAHHRSRSVSPHRGDDQGRPRSRLPNVPLQRSLDEIHPTRRSRSPTRHRDASRSPIDQRIRDVDSQCLSEQDSELLMLPRAKRGRSAECLHTTSDLQPSLDRARSASTNCLRPDASLHSPERERTHRQASPTRSPPADAAFSSRRGRQLPQVPVRSGSIEQASLVVEERTRQMKMKVHRFKQTTGSGSSQELDREQYSKYNVHTDQYRSCDNVSARSSDSDVSDVSAVSRTSSASRLSSTSFLSEQSERPRGRIREVLISQDISGMFYFYFDYSLLLMFDFLEHLGIKKSLEVHQVSSTLLKDPEREKPLTSSCPYHIEPYLMFLIIYSAYKLNKQGDNIQPSRTPFPILNQAVVPCPVHTISVLYQTHLCMRCSLGISNFLEKISSLSHSVVFLYFFALITEEGFLISPGYSLELCIQMGISFLFSFAFRFSSFHSYL</sequence>
<name>A0A5N3VNM6_MUNMU</name>
<dbReference type="Gene3D" id="2.30.42.10">
    <property type="match status" value="1"/>
</dbReference>
<dbReference type="SMART" id="SM00239">
    <property type="entry name" value="C2"/>
    <property type="match status" value="1"/>
</dbReference>
<dbReference type="PROSITE" id="PS50106">
    <property type="entry name" value="PDZ"/>
    <property type="match status" value="1"/>
</dbReference>
<feature type="region of interest" description="Disordered" evidence="3">
    <location>
        <begin position="310"/>
        <end position="449"/>
    </location>
</feature>
<feature type="region of interest" description="Disordered" evidence="3">
    <location>
        <begin position="593"/>
        <end position="613"/>
    </location>
</feature>
<feature type="non-terminal residue" evidence="6">
    <location>
        <position position="1"/>
    </location>
</feature>
<dbReference type="PROSITE" id="PS50004">
    <property type="entry name" value="C2"/>
    <property type="match status" value="1"/>
</dbReference>
<keyword evidence="7" id="KW-1185">Reference proteome</keyword>
<evidence type="ECO:0000259" key="4">
    <source>
        <dbReference type="PROSITE" id="PS50004"/>
    </source>
</evidence>
<dbReference type="Pfam" id="PF00168">
    <property type="entry name" value="C2"/>
    <property type="match status" value="1"/>
</dbReference>
<dbReference type="GO" id="GO:2000300">
    <property type="term" value="P:regulation of synaptic vesicle exocytosis"/>
    <property type="evidence" value="ECO:0007669"/>
    <property type="project" value="TreeGrafter"/>
</dbReference>
<dbReference type="AlphaFoldDB" id="A0A5N3VNM6"/>
<dbReference type="GO" id="GO:0048791">
    <property type="term" value="P:calcium ion-regulated exocytosis of neurotransmitter"/>
    <property type="evidence" value="ECO:0007669"/>
    <property type="project" value="TreeGrafter"/>
</dbReference>
<feature type="region of interest" description="Disordered" evidence="3">
    <location>
        <begin position="482"/>
        <end position="540"/>
    </location>
</feature>
<dbReference type="GO" id="GO:0031267">
    <property type="term" value="F:small GTPase binding"/>
    <property type="evidence" value="ECO:0007669"/>
    <property type="project" value="InterPro"/>
</dbReference>
<organism evidence="6 7">
    <name type="scientific">Muntiacus muntjak</name>
    <name type="common">Barking deer</name>
    <name type="synonym">Indian muntjac</name>
    <dbReference type="NCBI Taxonomy" id="9888"/>
    <lineage>
        <taxon>Eukaryota</taxon>
        <taxon>Metazoa</taxon>
        <taxon>Chordata</taxon>
        <taxon>Craniata</taxon>
        <taxon>Vertebrata</taxon>
        <taxon>Euteleostomi</taxon>
        <taxon>Mammalia</taxon>
        <taxon>Eutheria</taxon>
        <taxon>Laurasiatheria</taxon>
        <taxon>Artiodactyla</taxon>
        <taxon>Ruminantia</taxon>
        <taxon>Pecora</taxon>
        <taxon>Cervidae</taxon>
        <taxon>Muntiacinae</taxon>
        <taxon>Muntiacus</taxon>
    </lineage>
</organism>
<feature type="compositionally biased region" description="Polar residues" evidence="3">
    <location>
        <begin position="374"/>
        <end position="383"/>
    </location>
</feature>
<dbReference type="PANTHER" id="PTHR12157">
    <property type="entry name" value="REGULATING SYNAPTIC MEMBRANE EXOCYTOSIS PROTEIN"/>
    <property type="match status" value="1"/>
</dbReference>
<dbReference type="InterPro" id="IPR000008">
    <property type="entry name" value="C2_dom"/>
</dbReference>
<dbReference type="SMART" id="SM00228">
    <property type="entry name" value="PDZ"/>
    <property type="match status" value="1"/>
</dbReference>
<evidence type="ECO:0008006" key="8">
    <source>
        <dbReference type="Google" id="ProtNLM"/>
    </source>
</evidence>
<feature type="region of interest" description="Disordered" evidence="3">
    <location>
        <begin position="138"/>
        <end position="172"/>
    </location>
</feature>
<feature type="compositionally biased region" description="Basic and acidic residues" evidence="3">
    <location>
        <begin position="431"/>
        <end position="448"/>
    </location>
</feature>
<comment type="caution">
    <text evidence="6">The sequence shown here is derived from an EMBL/GenBank/DDBJ whole genome shotgun (WGS) entry which is preliminary data.</text>
</comment>
<dbReference type="InterPro" id="IPR001478">
    <property type="entry name" value="PDZ"/>
</dbReference>
<dbReference type="Gene3D" id="2.60.40.150">
    <property type="entry name" value="C2 domain"/>
    <property type="match status" value="1"/>
</dbReference>
<reference evidence="6 7" key="1">
    <citation type="submission" date="2019-06" db="EMBL/GenBank/DDBJ databases">
        <title>Discovery of a novel chromosome fission-fusion reversal in muntjac.</title>
        <authorList>
            <person name="Mudd A.B."/>
            <person name="Bredeson J.V."/>
            <person name="Baum R."/>
            <person name="Hockemeyer D."/>
            <person name="Rokhsar D.S."/>
        </authorList>
    </citation>
    <scope>NUCLEOTIDE SEQUENCE [LARGE SCALE GENOMIC DNA]</scope>
    <source>
        <strain evidence="6">UTSW_UCB_Mm</strain>
        <tissue evidence="6">Fibroblast cell line</tissue>
    </source>
</reference>
<accession>A0A5N3VNM6</accession>
<evidence type="ECO:0000256" key="3">
    <source>
        <dbReference type="SAM" id="MobiDB-lite"/>
    </source>
</evidence>
<evidence type="ECO:0000256" key="2">
    <source>
        <dbReference type="ARBA" id="ARBA00034103"/>
    </source>
</evidence>
<dbReference type="Proteomes" id="UP000326458">
    <property type="component" value="Unassembled WGS sequence"/>
</dbReference>